<gene>
    <name evidence="2" type="ORF">B0181_05160</name>
    <name evidence="3" type="ORF">NCTC10293_02246</name>
</gene>
<evidence type="ECO:0000313" key="4">
    <source>
        <dbReference type="Proteomes" id="UP000190435"/>
    </source>
</evidence>
<accession>A0A1T0A2P5</accession>
<sequence>MKKLCLAAMASSLLVAGCASMEQMGKEFSQVVKQEIAKGLQTYTYSTNQNTSDAVDFTEYVNCYVIDTKECDYDYNPNDSYRTNMLKLMTPAQRASIVRVEERQEDDPSETDGGFHMLTLHLKNATAYGVPIEMIEFVDQQVSYGEIIFSREADMYKVSRQFPSVIKDFTEEDPSYDRDIRLVVDDECDDGYYYSLDAYTAPTDCRKAVEREPLRDRAGKKLPALNSLNSLFHVIIFNLDKKSLTRTATI</sequence>
<feature type="signal peptide" evidence="1">
    <location>
        <begin position="1"/>
        <end position="21"/>
    </location>
</feature>
<name>A0A1T0A2P5_9GAMM</name>
<dbReference type="AlphaFoldDB" id="A0A1T0A2P5"/>
<evidence type="ECO:0000313" key="5">
    <source>
        <dbReference type="Proteomes" id="UP000255279"/>
    </source>
</evidence>
<reference evidence="2 4" key="1">
    <citation type="submission" date="2017-02" db="EMBL/GenBank/DDBJ databases">
        <title>Draft genome sequence of Moraxella caviae CCUG 355 type strain.</title>
        <authorList>
            <person name="Engstrom-Jakobsson H."/>
            <person name="Salva-Serra F."/>
            <person name="Thorell K."/>
            <person name="Gonzales-Siles L."/>
            <person name="Karlsson R."/>
            <person name="Boulund F."/>
            <person name="Engstrand L."/>
            <person name="Moore E."/>
        </authorList>
    </citation>
    <scope>NUCLEOTIDE SEQUENCE [LARGE SCALE GENOMIC DNA]</scope>
    <source>
        <strain evidence="2 4">CCUG 355</strain>
    </source>
</reference>
<dbReference type="Proteomes" id="UP000190435">
    <property type="component" value="Unassembled WGS sequence"/>
</dbReference>
<proteinExistence type="predicted"/>
<feature type="chain" id="PRO_5036310825" description="Lipoprotein" evidence="1">
    <location>
        <begin position="22"/>
        <end position="250"/>
    </location>
</feature>
<organism evidence="2 4">
    <name type="scientific">Moraxella caviae</name>
    <dbReference type="NCBI Taxonomy" id="34060"/>
    <lineage>
        <taxon>Bacteria</taxon>
        <taxon>Pseudomonadati</taxon>
        <taxon>Pseudomonadota</taxon>
        <taxon>Gammaproteobacteria</taxon>
        <taxon>Moraxellales</taxon>
        <taxon>Moraxellaceae</taxon>
        <taxon>Moraxella</taxon>
    </lineage>
</organism>
<dbReference type="EMBL" id="MUXU01000034">
    <property type="protein sequence ID" value="OOR90046.1"/>
    <property type="molecule type" value="Genomic_DNA"/>
</dbReference>
<protein>
    <recommendedName>
        <fullName evidence="6">Lipoprotein</fullName>
    </recommendedName>
</protein>
<dbReference type="RefSeq" id="WP_078276442.1">
    <property type="nucleotide sequence ID" value="NZ_CAACXO010000080.1"/>
</dbReference>
<keyword evidence="1" id="KW-0732">Signal</keyword>
<dbReference type="PROSITE" id="PS51257">
    <property type="entry name" value="PROKAR_LIPOPROTEIN"/>
    <property type="match status" value="1"/>
</dbReference>
<evidence type="ECO:0008006" key="6">
    <source>
        <dbReference type="Google" id="ProtNLM"/>
    </source>
</evidence>
<keyword evidence="4" id="KW-1185">Reference proteome</keyword>
<dbReference type="EMBL" id="UGQE01000004">
    <property type="protein sequence ID" value="STZ14649.1"/>
    <property type="molecule type" value="Genomic_DNA"/>
</dbReference>
<evidence type="ECO:0000256" key="1">
    <source>
        <dbReference type="SAM" id="SignalP"/>
    </source>
</evidence>
<reference evidence="3 5" key="2">
    <citation type="submission" date="2018-06" db="EMBL/GenBank/DDBJ databases">
        <authorList>
            <consortium name="Pathogen Informatics"/>
            <person name="Doyle S."/>
        </authorList>
    </citation>
    <scope>NUCLEOTIDE SEQUENCE [LARGE SCALE GENOMIC DNA]</scope>
    <source>
        <strain evidence="3 5">NCTC10293</strain>
    </source>
</reference>
<evidence type="ECO:0000313" key="2">
    <source>
        <dbReference type="EMBL" id="OOR90046.1"/>
    </source>
</evidence>
<evidence type="ECO:0000313" key="3">
    <source>
        <dbReference type="EMBL" id="STZ14649.1"/>
    </source>
</evidence>
<dbReference type="Proteomes" id="UP000255279">
    <property type="component" value="Unassembled WGS sequence"/>
</dbReference>